<gene>
    <name evidence="2" type="ORF">ADUPG1_014184</name>
</gene>
<reference evidence="2" key="1">
    <citation type="submission" date="2022-03" db="EMBL/GenBank/DDBJ databases">
        <title>Draft genome sequence of Aduncisulcus paluster, a free-living microaerophilic Fornicata.</title>
        <authorList>
            <person name="Yuyama I."/>
            <person name="Kume K."/>
            <person name="Tamura T."/>
            <person name="Inagaki Y."/>
            <person name="Hashimoto T."/>
        </authorList>
    </citation>
    <scope>NUCLEOTIDE SEQUENCE</scope>
    <source>
        <strain evidence="2">NY0171</strain>
    </source>
</reference>
<feature type="non-terminal residue" evidence="2">
    <location>
        <position position="1"/>
    </location>
</feature>
<evidence type="ECO:0000313" key="2">
    <source>
        <dbReference type="EMBL" id="GKT29763.1"/>
    </source>
</evidence>
<organism evidence="2 3">
    <name type="scientific">Aduncisulcus paluster</name>
    <dbReference type="NCBI Taxonomy" id="2918883"/>
    <lineage>
        <taxon>Eukaryota</taxon>
        <taxon>Metamonada</taxon>
        <taxon>Carpediemonas-like organisms</taxon>
        <taxon>Aduncisulcus</taxon>
    </lineage>
</organism>
<proteinExistence type="predicted"/>
<keyword evidence="3" id="KW-1185">Reference proteome</keyword>
<protein>
    <submittedName>
        <fullName evidence="2">Uncharacterized protein</fullName>
    </submittedName>
</protein>
<name>A0ABQ5KB47_9EUKA</name>
<dbReference type="EMBL" id="BQXS01013851">
    <property type="protein sequence ID" value="GKT29763.1"/>
    <property type="molecule type" value="Genomic_DNA"/>
</dbReference>
<accession>A0ABQ5KB47</accession>
<evidence type="ECO:0000313" key="3">
    <source>
        <dbReference type="Proteomes" id="UP001057375"/>
    </source>
</evidence>
<sequence>EEIVVQTTARRRKKNAGKGAESDKEEEEIEKDQGSPQLSFSDSVDMDQEENAHLSKIKIYSPPRLIISISHLSMPEFFISSLKKNAGKGAESDKEEEEIEKDQGSPQLSFSDSVDMDQEENAHLSKIKIYSPPRLIISISHLSMPEFFISSLVEFAEKHPHLVQNRRIPLLLKISLIEKVEEEDDDCSRHSHRSKLFSRRKDRRGKSLSPGCDRCSNHCNSNPIFSVYDNDDMGIGSFLYDRYQTRIGGEIGKEYAGKEYAGKEYAGKEYIAPILEEDDHESSSSSSSSIGQIDQRMCLLLSDEEDSFEKSLCKQTDTCRNAIEIATTMCGILLPERSPPDELQNVSTKIIVNLERDMEYNFQDSYLDILFLVPSDENVERMDEESIDLDSGKIDEEEEVQISASSTFLCFHIPLLLMHFTGMFNGWVRGAEGQGVVKVKAHVEVQISASSTFLCFHIPLLLMHFTGMFNGWVMGAEGQGVVKVKAHVVDETKEHEKQGEK</sequence>
<comment type="caution">
    <text evidence="2">The sequence shown here is derived from an EMBL/GenBank/DDBJ whole genome shotgun (WGS) entry which is preliminary data.</text>
</comment>
<feature type="region of interest" description="Disordered" evidence="1">
    <location>
        <begin position="1"/>
        <end position="47"/>
    </location>
</feature>
<dbReference type="Proteomes" id="UP001057375">
    <property type="component" value="Unassembled WGS sequence"/>
</dbReference>
<evidence type="ECO:0000256" key="1">
    <source>
        <dbReference type="SAM" id="MobiDB-lite"/>
    </source>
</evidence>
<feature type="region of interest" description="Disordered" evidence="1">
    <location>
        <begin position="88"/>
        <end position="117"/>
    </location>
</feature>